<dbReference type="Proteomes" id="UP000050417">
    <property type="component" value="Unassembled WGS sequence"/>
</dbReference>
<evidence type="ECO:0000313" key="2">
    <source>
        <dbReference type="Proteomes" id="UP000050417"/>
    </source>
</evidence>
<dbReference type="EMBL" id="LGCL01000039">
    <property type="protein sequence ID" value="KPL72258.1"/>
    <property type="molecule type" value="Genomic_DNA"/>
</dbReference>
<evidence type="ECO:0000313" key="1">
    <source>
        <dbReference type="EMBL" id="KPL72258.1"/>
    </source>
</evidence>
<proteinExistence type="predicted"/>
<dbReference type="STRING" id="1134406.ADN00_15690"/>
<protein>
    <submittedName>
        <fullName evidence="1">Uncharacterized protein</fullName>
    </submittedName>
</protein>
<comment type="caution">
    <text evidence="1">The sequence shown here is derived from an EMBL/GenBank/DDBJ whole genome shotgun (WGS) entry which is preliminary data.</text>
</comment>
<keyword evidence="2" id="KW-1185">Reference proteome</keyword>
<dbReference type="AlphaFoldDB" id="A0A0N8GLE3"/>
<dbReference type="RefSeq" id="WP_075063975.1">
    <property type="nucleotide sequence ID" value="NZ_LGCL01000039.1"/>
</dbReference>
<gene>
    <name evidence="1" type="ORF">ADN00_15690</name>
</gene>
<name>A0A0N8GLE3_9CHLR</name>
<organism evidence="1 2">
    <name type="scientific">Ornatilinea apprima</name>
    <dbReference type="NCBI Taxonomy" id="1134406"/>
    <lineage>
        <taxon>Bacteria</taxon>
        <taxon>Bacillati</taxon>
        <taxon>Chloroflexota</taxon>
        <taxon>Anaerolineae</taxon>
        <taxon>Anaerolineales</taxon>
        <taxon>Anaerolineaceae</taxon>
        <taxon>Ornatilinea</taxon>
    </lineage>
</organism>
<accession>A0A0N8GLE3</accession>
<sequence length="91" mass="10234">MATARSKKAPSTQPKPRTIDIEVNVEEFTAGDYEILLDWTTGNSQGHTVGEVFDILDRLVVGGFRHRKLIDLKGVIKTILEKVMEYTDSKN</sequence>
<reference evidence="1 2" key="1">
    <citation type="submission" date="2015-07" db="EMBL/GenBank/DDBJ databases">
        <title>Genome sequence of Ornatilinea apprima DSM 23815.</title>
        <authorList>
            <person name="Hemp J."/>
            <person name="Ward L.M."/>
            <person name="Pace L.A."/>
            <person name="Fischer W.W."/>
        </authorList>
    </citation>
    <scope>NUCLEOTIDE SEQUENCE [LARGE SCALE GENOMIC DNA]</scope>
    <source>
        <strain evidence="1 2">P3M-1</strain>
    </source>
</reference>